<protein>
    <submittedName>
        <fullName evidence="5">Thioredoxin domain containing 12</fullName>
    </submittedName>
</protein>
<dbReference type="Gene3D" id="3.40.30.10">
    <property type="entry name" value="Glutaredoxin"/>
    <property type="match status" value="1"/>
</dbReference>
<dbReference type="GeneTree" id="ENSGT00530000063273"/>
<keyword evidence="3" id="KW-0472">Membrane</keyword>
<evidence type="ECO:0000256" key="2">
    <source>
        <dbReference type="SAM" id="MobiDB-lite"/>
    </source>
</evidence>
<reference evidence="5" key="2">
    <citation type="submission" date="2025-08" db="UniProtKB">
        <authorList>
            <consortium name="Ensembl"/>
        </authorList>
    </citation>
    <scope>IDENTIFICATION</scope>
</reference>
<dbReference type="Pfam" id="PF13899">
    <property type="entry name" value="Thioredoxin_7"/>
    <property type="match status" value="1"/>
</dbReference>
<evidence type="ECO:0000256" key="4">
    <source>
        <dbReference type="SAM" id="SignalP"/>
    </source>
</evidence>
<dbReference type="GO" id="GO:0005783">
    <property type="term" value="C:endoplasmic reticulum"/>
    <property type="evidence" value="ECO:0007669"/>
    <property type="project" value="TreeGrafter"/>
</dbReference>
<dbReference type="GO" id="GO:0061691">
    <property type="term" value="P:detoxification of hydrogen peroxide"/>
    <property type="evidence" value="ECO:0007669"/>
    <property type="project" value="Ensembl"/>
</dbReference>
<dbReference type="PROSITE" id="PS00194">
    <property type="entry name" value="THIOREDOXIN_1"/>
    <property type="match status" value="1"/>
</dbReference>
<gene>
    <name evidence="5" type="primary">TXNDC12</name>
    <name evidence="5" type="synonym">txndc12</name>
</gene>
<dbReference type="Ensembl" id="ENSNFUT00015024263.1">
    <property type="protein sequence ID" value="ENSNFUP00015023195.1"/>
    <property type="gene ID" value="ENSNFUG00015011221.1"/>
</dbReference>
<dbReference type="Proteomes" id="UP000694548">
    <property type="component" value="Chromosome sgr09"/>
</dbReference>
<reference evidence="5" key="1">
    <citation type="submission" date="2014-08" db="EMBL/GenBank/DDBJ databases">
        <authorList>
            <person name="Senf B."/>
            <person name="Petzold A."/>
            <person name="Downie B.R."/>
            <person name="Koch P."/>
            <person name="Platzer M."/>
        </authorList>
    </citation>
    <scope>NUCLEOTIDE SEQUENCE [LARGE SCALE GENOMIC DNA]</scope>
    <source>
        <strain evidence="5">GRZ</strain>
    </source>
</reference>
<feature type="transmembrane region" description="Helical" evidence="3">
    <location>
        <begin position="102"/>
        <end position="125"/>
    </location>
</feature>
<keyword evidence="3" id="KW-0812">Transmembrane</keyword>
<keyword evidence="6" id="KW-1185">Reference proteome</keyword>
<reference evidence="5" key="3">
    <citation type="submission" date="2025-09" db="UniProtKB">
        <authorList>
            <consortium name="Ensembl"/>
        </authorList>
    </citation>
    <scope>IDENTIFICATION</scope>
</reference>
<dbReference type="PANTHER" id="PTHR15337">
    <property type="entry name" value="ANTERIOR GRADIENT PROTEIN-RELATED"/>
    <property type="match status" value="1"/>
</dbReference>
<dbReference type="InterPro" id="IPR017937">
    <property type="entry name" value="Thioredoxin_CS"/>
</dbReference>
<dbReference type="GO" id="GO:0047134">
    <property type="term" value="F:protein-disulfide reductase [NAD(P)H] activity"/>
    <property type="evidence" value="ECO:0007669"/>
    <property type="project" value="Ensembl"/>
</dbReference>
<proteinExistence type="predicted"/>
<dbReference type="InterPro" id="IPR036249">
    <property type="entry name" value="Thioredoxin-like_sf"/>
</dbReference>
<sequence>MQLSVVNVAAFSFFQVLLSFSCFDVVAEAASGRGFGDNIHWRTLEDGKKEAEASGLPIMLIIHKSWCGACKALKPKFAESKEISELAHNFVMVNVEVRNSNWFNFVFIFLKAAVMHQVVKVVTVYDRMKRSPRMKPSAQTVDTFLGFFSSIREAKSIQKSATKMGIPTTSTSTAQQSRFGQRWKKLRRS</sequence>
<dbReference type="AlphaFoldDB" id="A0A8C6NT08"/>
<organism evidence="5 6">
    <name type="scientific">Nothobranchius furzeri</name>
    <name type="common">Turquoise killifish</name>
    <dbReference type="NCBI Taxonomy" id="105023"/>
    <lineage>
        <taxon>Eukaryota</taxon>
        <taxon>Metazoa</taxon>
        <taxon>Chordata</taxon>
        <taxon>Craniata</taxon>
        <taxon>Vertebrata</taxon>
        <taxon>Euteleostomi</taxon>
        <taxon>Actinopterygii</taxon>
        <taxon>Neopterygii</taxon>
        <taxon>Teleostei</taxon>
        <taxon>Neoteleostei</taxon>
        <taxon>Acanthomorphata</taxon>
        <taxon>Ovalentaria</taxon>
        <taxon>Atherinomorphae</taxon>
        <taxon>Cyprinodontiformes</taxon>
        <taxon>Nothobranchiidae</taxon>
        <taxon>Nothobranchius</taxon>
    </lineage>
</organism>
<feature type="compositionally biased region" description="Polar residues" evidence="2">
    <location>
        <begin position="159"/>
        <end position="179"/>
    </location>
</feature>
<keyword evidence="1 4" id="KW-0732">Signal</keyword>
<keyword evidence="3" id="KW-1133">Transmembrane helix</keyword>
<accession>A0A8C6NT08</accession>
<evidence type="ECO:0000313" key="5">
    <source>
        <dbReference type="Ensembl" id="ENSNFUP00015023195.1"/>
    </source>
</evidence>
<feature type="chain" id="PRO_5034903011" evidence="4">
    <location>
        <begin position="30"/>
        <end position="189"/>
    </location>
</feature>
<evidence type="ECO:0000256" key="1">
    <source>
        <dbReference type="ARBA" id="ARBA00022729"/>
    </source>
</evidence>
<dbReference type="GO" id="GO:0006974">
    <property type="term" value="P:DNA damage response"/>
    <property type="evidence" value="ECO:0007669"/>
    <property type="project" value="Ensembl"/>
</dbReference>
<name>A0A8C6NT08_NOTFU</name>
<dbReference type="PANTHER" id="PTHR15337:SF10">
    <property type="entry name" value="THIOREDOXIN DOMAIN-CONTAINING PROTEIN 12"/>
    <property type="match status" value="1"/>
</dbReference>
<dbReference type="InterPro" id="IPR051099">
    <property type="entry name" value="AGR/TXD"/>
</dbReference>
<evidence type="ECO:0000256" key="3">
    <source>
        <dbReference type="SAM" id="Phobius"/>
    </source>
</evidence>
<feature type="region of interest" description="Disordered" evidence="2">
    <location>
        <begin position="159"/>
        <end position="189"/>
    </location>
</feature>
<evidence type="ECO:0000313" key="6">
    <source>
        <dbReference type="Proteomes" id="UP000694548"/>
    </source>
</evidence>
<dbReference type="SUPFAM" id="SSF52833">
    <property type="entry name" value="Thioredoxin-like"/>
    <property type="match status" value="1"/>
</dbReference>
<feature type="signal peptide" evidence="4">
    <location>
        <begin position="1"/>
        <end position="29"/>
    </location>
</feature>